<protein>
    <submittedName>
        <fullName evidence="2">AP-4 complex subunit epsilon</fullName>
    </submittedName>
</protein>
<accession>A0A1D6N3B9</accession>
<evidence type="ECO:0000256" key="1">
    <source>
        <dbReference type="SAM" id="MobiDB-lite"/>
    </source>
</evidence>
<proteinExistence type="predicted"/>
<feature type="compositionally biased region" description="Polar residues" evidence="1">
    <location>
        <begin position="8"/>
        <end position="19"/>
    </location>
</feature>
<sequence>MPKPSLPLATSQTSMSTPPTDLVPVPEAGYYKEDNQTSMSQPPSDAISGEFGVKLRLDGVQKKWGRPTYSSSTPSSSISLGTWSSSPTWFDHRNDAELAV</sequence>
<dbReference type="AlphaFoldDB" id="A0A1D6N3B9"/>
<evidence type="ECO:0000313" key="2">
    <source>
        <dbReference type="EMBL" id="ONM35175.1"/>
    </source>
</evidence>
<feature type="compositionally biased region" description="Low complexity" evidence="1">
    <location>
        <begin position="67"/>
        <end position="88"/>
    </location>
</feature>
<organism evidence="2">
    <name type="scientific">Zea mays</name>
    <name type="common">Maize</name>
    <dbReference type="NCBI Taxonomy" id="4577"/>
    <lineage>
        <taxon>Eukaryota</taxon>
        <taxon>Viridiplantae</taxon>
        <taxon>Streptophyta</taxon>
        <taxon>Embryophyta</taxon>
        <taxon>Tracheophyta</taxon>
        <taxon>Spermatophyta</taxon>
        <taxon>Magnoliopsida</taxon>
        <taxon>Liliopsida</taxon>
        <taxon>Poales</taxon>
        <taxon>Poaceae</taxon>
        <taxon>PACMAD clade</taxon>
        <taxon>Panicoideae</taxon>
        <taxon>Andropogonodae</taxon>
        <taxon>Andropogoneae</taxon>
        <taxon>Tripsacinae</taxon>
        <taxon>Zea</taxon>
    </lineage>
</organism>
<dbReference type="EMBL" id="CM007649">
    <property type="protein sequence ID" value="ONM35175.1"/>
    <property type="molecule type" value="Genomic_DNA"/>
</dbReference>
<feature type="region of interest" description="Disordered" evidence="1">
    <location>
        <begin position="64"/>
        <end position="88"/>
    </location>
</feature>
<reference evidence="2" key="1">
    <citation type="submission" date="2015-12" db="EMBL/GenBank/DDBJ databases">
        <title>Update maize B73 reference genome by single molecule sequencing technologies.</title>
        <authorList>
            <consortium name="Maize Genome Sequencing Project"/>
            <person name="Ware D."/>
        </authorList>
    </citation>
    <scope>NUCLEOTIDE SEQUENCE [LARGE SCALE GENOMIC DNA]</scope>
    <source>
        <tissue evidence="2">Seedling</tissue>
    </source>
</reference>
<feature type="region of interest" description="Disordered" evidence="1">
    <location>
        <begin position="1"/>
        <end position="27"/>
    </location>
</feature>
<name>A0A1D6N3B9_MAIZE</name>
<gene>
    <name evidence="2" type="ORF">ZEAMMB73_Zm00001d042370</name>
</gene>